<evidence type="ECO:0000256" key="19">
    <source>
        <dbReference type="RuleBase" id="RU004171"/>
    </source>
</evidence>
<keyword evidence="22" id="KW-1185">Reference proteome</keyword>
<dbReference type="InterPro" id="IPR016204">
    <property type="entry name" value="HDH"/>
</dbReference>
<dbReference type="AlphaFoldDB" id="A0A1R4JMJ3"/>
<keyword evidence="10 18" id="KW-0560">Oxidoreductase</keyword>
<dbReference type="PANTHER" id="PTHR43331">
    <property type="entry name" value="HOMOSERINE DEHYDROGENASE"/>
    <property type="match status" value="1"/>
</dbReference>
<comment type="similarity">
    <text evidence="4 19">Belongs to the homoserine dehydrogenase family.</text>
</comment>
<evidence type="ECO:0000256" key="4">
    <source>
        <dbReference type="ARBA" id="ARBA00006753"/>
    </source>
</evidence>
<dbReference type="EC" id="1.1.1.3" evidence="5 18"/>
<comment type="catalytic activity">
    <reaction evidence="14">
        <text>L-homoserine + NADP(+) = L-aspartate 4-semialdehyde + NADPH + H(+)</text>
        <dbReference type="Rhea" id="RHEA:15761"/>
        <dbReference type="ChEBI" id="CHEBI:15378"/>
        <dbReference type="ChEBI" id="CHEBI:57476"/>
        <dbReference type="ChEBI" id="CHEBI:57783"/>
        <dbReference type="ChEBI" id="CHEBI:58349"/>
        <dbReference type="ChEBI" id="CHEBI:537519"/>
        <dbReference type="EC" id="1.1.1.3"/>
    </reaction>
    <physiologicalReaction direction="right-to-left" evidence="14">
        <dbReference type="Rhea" id="RHEA:15763"/>
    </physiologicalReaction>
</comment>
<feature type="binding site" evidence="17">
    <location>
        <position position="115"/>
    </location>
    <ligand>
        <name>NADPH</name>
        <dbReference type="ChEBI" id="CHEBI:57783"/>
    </ligand>
</feature>
<comment type="catalytic activity">
    <reaction evidence="15">
        <text>L-homoserine + NAD(+) = L-aspartate 4-semialdehyde + NADH + H(+)</text>
        <dbReference type="Rhea" id="RHEA:15757"/>
        <dbReference type="ChEBI" id="CHEBI:15378"/>
        <dbReference type="ChEBI" id="CHEBI:57476"/>
        <dbReference type="ChEBI" id="CHEBI:57540"/>
        <dbReference type="ChEBI" id="CHEBI:57945"/>
        <dbReference type="ChEBI" id="CHEBI:537519"/>
        <dbReference type="EC" id="1.1.1.3"/>
    </reaction>
    <physiologicalReaction direction="right-to-left" evidence="15">
        <dbReference type="Rhea" id="RHEA:15759"/>
    </physiologicalReaction>
</comment>
<dbReference type="EMBL" id="FUKQ01000032">
    <property type="protein sequence ID" value="SJN33219.1"/>
    <property type="molecule type" value="Genomic_DNA"/>
</dbReference>
<dbReference type="GO" id="GO:0009088">
    <property type="term" value="P:threonine biosynthetic process"/>
    <property type="evidence" value="ECO:0007669"/>
    <property type="project" value="UniProtKB-UniPathway"/>
</dbReference>
<evidence type="ECO:0000256" key="16">
    <source>
        <dbReference type="PIRSR" id="PIRSR000098-1"/>
    </source>
</evidence>
<feature type="domain" description="ACT" evidence="20">
    <location>
        <begin position="360"/>
        <end position="443"/>
    </location>
</feature>
<dbReference type="UniPathway" id="UPA00051">
    <property type="reaction ID" value="UER00465"/>
</dbReference>
<evidence type="ECO:0000259" key="20">
    <source>
        <dbReference type="PROSITE" id="PS51671"/>
    </source>
</evidence>
<dbReference type="GO" id="GO:0004412">
    <property type="term" value="F:homoserine dehydrogenase activity"/>
    <property type="evidence" value="ECO:0007669"/>
    <property type="project" value="UniProtKB-EC"/>
</dbReference>
<keyword evidence="8 18" id="KW-0791">Threonine biosynthesis</keyword>
<accession>A0A1R4JMJ3</accession>
<dbReference type="NCBIfam" id="NF004976">
    <property type="entry name" value="PRK06349.1"/>
    <property type="match status" value="1"/>
</dbReference>
<dbReference type="InterPro" id="IPR002912">
    <property type="entry name" value="ACT_dom"/>
</dbReference>
<dbReference type="RefSeq" id="WP_094764710.1">
    <property type="nucleotide sequence ID" value="NZ_FUKQ01000032.1"/>
</dbReference>
<dbReference type="SUPFAM" id="SSF51735">
    <property type="entry name" value="NAD(P)-binding Rossmann-fold domains"/>
    <property type="match status" value="1"/>
</dbReference>
<dbReference type="InterPro" id="IPR036291">
    <property type="entry name" value="NAD(P)-bd_dom_sf"/>
</dbReference>
<reference evidence="21 22" key="1">
    <citation type="submission" date="2017-02" db="EMBL/GenBank/DDBJ databases">
        <authorList>
            <person name="Peterson S.W."/>
        </authorList>
    </citation>
    <scope>NUCLEOTIDE SEQUENCE [LARGE SCALE GENOMIC DNA]</scope>
    <source>
        <strain evidence="21 22">LSP_Lj1</strain>
    </source>
</reference>
<evidence type="ECO:0000256" key="12">
    <source>
        <dbReference type="ARBA" id="ARBA00023167"/>
    </source>
</evidence>
<dbReference type="PROSITE" id="PS01042">
    <property type="entry name" value="HOMOSER_DHGENASE"/>
    <property type="match status" value="1"/>
</dbReference>
<evidence type="ECO:0000256" key="9">
    <source>
        <dbReference type="ARBA" id="ARBA00022857"/>
    </source>
</evidence>
<feature type="active site" description="Proton donor" evidence="16">
    <location>
        <position position="215"/>
    </location>
</feature>
<dbReference type="CDD" id="cd04881">
    <property type="entry name" value="ACT_HSDH-Hom"/>
    <property type="match status" value="1"/>
</dbReference>
<dbReference type="PIRSF" id="PIRSF000098">
    <property type="entry name" value="Homoser_dehydrog"/>
    <property type="match status" value="1"/>
</dbReference>
<dbReference type="GO" id="GO:0009086">
    <property type="term" value="P:methionine biosynthetic process"/>
    <property type="evidence" value="ECO:0007669"/>
    <property type="project" value="UniProtKB-KW"/>
</dbReference>
<organism evidence="21 22">
    <name type="scientific">Luteococcus japonicus LSP_Lj1</name>
    <dbReference type="NCBI Taxonomy" id="1255658"/>
    <lineage>
        <taxon>Bacteria</taxon>
        <taxon>Bacillati</taxon>
        <taxon>Actinomycetota</taxon>
        <taxon>Actinomycetes</taxon>
        <taxon>Propionibacteriales</taxon>
        <taxon>Propionibacteriaceae</taxon>
        <taxon>Luteococcus</taxon>
    </lineage>
</organism>
<dbReference type="InterPro" id="IPR045865">
    <property type="entry name" value="ACT-like_dom_sf"/>
</dbReference>
<proteinExistence type="inferred from homology"/>
<name>A0A1R4JMJ3_9ACTN</name>
<dbReference type="InterPro" id="IPR001342">
    <property type="entry name" value="HDH_cat"/>
</dbReference>
<evidence type="ECO:0000256" key="15">
    <source>
        <dbReference type="ARBA" id="ARBA00049031"/>
    </source>
</evidence>
<dbReference type="Gene3D" id="3.30.70.260">
    <property type="match status" value="1"/>
</dbReference>
<evidence type="ECO:0000313" key="21">
    <source>
        <dbReference type="EMBL" id="SJN33219.1"/>
    </source>
</evidence>
<evidence type="ECO:0000256" key="8">
    <source>
        <dbReference type="ARBA" id="ARBA00022697"/>
    </source>
</evidence>
<evidence type="ECO:0000256" key="14">
    <source>
        <dbReference type="ARBA" id="ARBA00048841"/>
    </source>
</evidence>
<dbReference type="STRING" id="1255658.FM114_08490"/>
<evidence type="ECO:0000256" key="3">
    <source>
        <dbReference type="ARBA" id="ARBA00005062"/>
    </source>
</evidence>
<evidence type="ECO:0000256" key="17">
    <source>
        <dbReference type="PIRSR" id="PIRSR000098-2"/>
    </source>
</evidence>
<evidence type="ECO:0000256" key="18">
    <source>
        <dbReference type="RuleBase" id="RU000579"/>
    </source>
</evidence>
<evidence type="ECO:0000313" key="22">
    <source>
        <dbReference type="Proteomes" id="UP000188342"/>
    </source>
</evidence>
<dbReference type="Proteomes" id="UP000188342">
    <property type="component" value="Unassembled WGS sequence"/>
</dbReference>
<feature type="binding site" evidence="17">
    <location>
        <begin position="20"/>
        <end position="27"/>
    </location>
    <ligand>
        <name>NADP(+)</name>
        <dbReference type="ChEBI" id="CHEBI:58349"/>
    </ligand>
</feature>
<dbReference type="OrthoDB" id="9808167at2"/>
<dbReference type="Pfam" id="PF03447">
    <property type="entry name" value="NAD_binding_3"/>
    <property type="match status" value="1"/>
</dbReference>
<evidence type="ECO:0000256" key="13">
    <source>
        <dbReference type="ARBA" id="ARBA00044930"/>
    </source>
</evidence>
<protein>
    <recommendedName>
        <fullName evidence="6 18">Homoserine dehydrogenase</fullName>
        <ecNumber evidence="5 18">1.1.1.3</ecNumber>
    </recommendedName>
</protein>
<evidence type="ECO:0000256" key="1">
    <source>
        <dbReference type="ARBA" id="ARBA00001920"/>
    </source>
</evidence>
<evidence type="ECO:0000256" key="2">
    <source>
        <dbReference type="ARBA" id="ARBA00005056"/>
    </source>
</evidence>
<evidence type="ECO:0000256" key="6">
    <source>
        <dbReference type="ARBA" id="ARBA00013376"/>
    </source>
</evidence>
<gene>
    <name evidence="21" type="ORF">FM114_08490</name>
</gene>
<sequence length="444" mass="46842">MNRLEPVDPAKLAPLKVALLGCGVVGSQVARVITEQAEDLTNRIGCRLELVGIAVRNLDRDFGGLDPELFTDDAKALVSRDDLDIVIEVVGGIEPTRELVLTAIDHGASIVTANKALLAQDGEALFTAAESRGVDLYFEAAVAGAIPIVRPLRESLVGDEITTVMGIVNGTTNYILDQMTTTGADFDDALAEAQRLGYAEADPTADVEGYDAAAKAAIMATLAFHTRVRGADVYREGITSVTSNDIVLARKLGCVVKMLAVLKTDVQGAVSVRVHPALVPSSHPLASVGGAYNAIFVESRDAGRLMFMGPGAGGSPTASAVMGDLVTVARNRVRGVAGPGESVYAQRAMTPMGEVETRYLVRINVVDEPGVLAAAAAIFANHNVSVQTVDQSPAVARDGEDEEIAVLAMMTHQARESDLQAVVRELEERSFTRGTVEVLRVEGK</sequence>
<keyword evidence="11" id="KW-0915">Sodium</keyword>
<dbReference type="Pfam" id="PF01842">
    <property type="entry name" value="ACT"/>
    <property type="match status" value="1"/>
</dbReference>
<dbReference type="Gene3D" id="3.30.360.10">
    <property type="entry name" value="Dihydrodipicolinate Reductase, domain 2"/>
    <property type="match status" value="1"/>
</dbReference>
<keyword evidence="9 17" id="KW-0521">NADP</keyword>
<evidence type="ECO:0000256" key="5">
    <source>
        <dbReference type="ARBA" id="ARBA00013213"/>
    </source>
</evidence>
<keyword evidence="7 18" id="KW-0028">Amino-acid biosynthesis</keyword>
<dbReference type="InterPro" id="IPR019811">
    <property type="entry name" value="HDH_CS"/>
</dbReference>
<dbReference type="UniPathway" id="UPA00050">
    <property type="reaction ID" value="UER00063"/>
</dbReference>
<dbReference type="GO" id="GO:0050661">
    <property type="term" value="F:NADP binding"/>
    <property type="evidence" value="ECO:0007669"/>
    <property type="project" value="InterPro"/>
</dbReference>
<dbReference type="Gene3D" id="3.40.50.720">
    <property type="entry name" value="NAD(P)-binding Rossmann-like Domain"/>
    <property type="match status" value="1"/>
</dbReference>
<comment type="cofactor">
    <cofactor evidence="1">
        <name>a metal cation</name>
        <dbReference type="ChEBI" id="CHEBI:25213"/>
    </cofactor>
</comment>
<dbReference type="SUPFAM" id="SSF55347">
    <property type="entry name" value="Glyceraldehyde-3-phosphate dehydrogenase-like, C-terminal domain"/>
    <property type="match status" value="1"/>
</dbReference>
<dbReference type="SUPFAM" id="SSF55021">
    <property type="entry name" value="ACT-like"/>
    <property type="match status" value="1"/>
</dbReference>
<keyword evidence="12 18" id="KW-0486">Methionine biosynthesis</keyword>
<evidence type="ECO:0000256" key="10">
    <source>
        <dbReference type="ARBA" id="ARBA00023002"/>
    </source>
</evidence>
<dbReference type="FunFam" id="3.30.360.10:FF:000005">
    <property type="entry name" value="Homoserine dehydrogenase"/>
    <property type="match status" value="1"/>
</dbReference>
<dbReference type="InterPro" id="IPR005106">
    <property type="entry name" value="Asp/hSer_DH_NAD-bd"/>
</dbReference>
<feature type="binding site" evidence="17">
    <location>
        <position position="200"/>
    </location>
    <ligand>
        <name>L-homoserine</name>
        <dbReference type="ChEBI" id="CHEBI:57476"/>
    </ligand>
</feature>
<dbReference type="Pfam" id="PF00742">
    <property type="entry name" value="Homoserine_dh"/>
    <property type="match status" value="1"/>
</dbReference>
<comment type="pathway">
    <text evidence="3 18">Amino-acid biosynthesis; L-methionine biosynthesis via de novo pathway; L-homoserine from L-aspartate: step 3/3.</text>
</comment>
<evidence type="ECO:0000256" key="11">
    <source>
        <dbReference type="ARBA" id="ARBA00023053"/>
    </source>
</evidence>
<comment type="pathway">
    <text evidence="2 18">Amino-acid biosynthesis; L-threonine biosynthesis; L-threonine from L-aspartate: step 3/5.</text>
</comment>
<dbReference type="PANTHER" id="PTHR43331:SF1">
    <property type="entry name" value="HOMOSERINE DEHYDROGENASE"/>
    <property type="match status" value="1"/>
</dbReference>
<dbReference type="PROSITE" id="PS51671">
    <property type="entry name" value="ACT"/>
    <property type="match status" value="1"/>
</dbReference>
<evidence type="ECO:0000256" key="7">
    <source>
        <dbReference type="ARBA" id="ARBA00022605"/>
    </source>
</evidence>
<comment type="function">
    <text evidence="13">Catalyzes the conversion of L-aspartate-beta-semialdehyde (L-Asa) to L-homoserine (L-Hse), the third step in the biosynthesis of threonine and methionine from aspartate.</text>
</comment>